<proteinExistence type="predicted"/>
<dbReference type="InterPro" id="IPR008044">
    <property type="entry name" value="Phage_lysin"/>
</dbReference>
<evidence type="ECO:0000313" key="3">
    <source>
        <dbReference type="Proteomes" id="UP000260790"/>
    </source>
</evidence>
<dbReference type="AlphaFoldDB" id="A0A8B2Z769"/>
<protein>
    <recommendedName>
        <fullName evidence="1">Bacteriophage lysin domain-containing protein</fullName>
    </recommendedName>
</protein>
<dbReference type="EMBL" id="QSQR01000001">
    <property type="protein sequence ID" value="RGK48423.1"/>
    <property type="molecule type" value="Genomic_DNA"/>
</dbReference>
<dbReference type="SUPFAM" id="SSF69360">
    <property type="entry name" value="Cell wall binding repeat"/>
    <property type="match status" value="1"/>
</dbReference>
<dbReference type="Proteomes" id="UP000260790">
    <property type="component" value="Unassembled WGS sequence"/>
</dbReference>
<reference evidence="2 3" key="1">
    <citation type="submission" date="2018-08" db="EMBL/GenBank/DDBJ databases">
        <title>A genome reference for cultivated species of the human gut microbiota.</title>
        <authorList>
            <person name="Zou Y."/>
            <person name="Xue W."/>
            <person name="Luo G."/>
        </authorList>
    </citation>
    <scope>NUCLEOTIDE SEQUENCE [LARGE SCALE GENOMIC DNA]</scope>
    <source>
        <strain evidence="2 3">TF10-9AT</strain>
    </source>
</reference>
<feature type="domain" description="Bacteriophage lysin" evidence="1">
    <location>
        <begin position="73"/>
        <end position="183"/>
    </location>
</feature>
<evidence type="ECO:0000259" key="1">
    <source>
        <dbReference type="Pfam" id="PF05382"/>
    </source>
</evidence>
<dbReference type="Pfam" id="PF05382">
    <property type="entry name" value="Amidase_5"/>
    <property type="match status" value="1"/>
</dbReference>
<evidence type="ECO:0000313" key="2">
    <source>
        <dbReference type="EMBL" id="RGK48423.1"/>
    </source>
</evidence>
<comment type="caution">
    <text evidence="2">The sequence shown here is derived from an EMBL/GenBank/DDBJ whole genome shotgun (WGS) entry which is preliminary data.</text>
</comment>
<gene>
    <name evidence="2" type="ORF">DXD09_01475</name>
</gene>
<sequence>MQTGFKDLKSYGQNKVVYYADNGQMQYRWQVVGHDQYYFDASSGARYTGKRKIGNRWYSFNGNGTLNCFTARVLNWFFNRRGRLTYSMYGSRTGADGTADCSGSMVAALRGAGASRPAYTYNTESIHPYLKSNGYYLAREGRDGNYVPQYGDIVIWGKKGYSGGGGGHIMIMSSAGSDAKCISTCGYYWDKNPNSIYGARGKAVQEFNYKWYHGTHNCAYYYVYRPYDLRRS</sequence>
<organism evidence="2 3">
    <name type="scientific">Ligilactobacillus ruminis</name>
    <dbReference type="NCBI Taxonomy" id="1623"/>
    <lineage>
        <taxon>Bacteria</taxon>
        <taxon>Bacillati</taxon>
        <taxon>Bacillota</taxon>
        <taxon>Bacilli</taxon>
        <taxon>Lactobacillales</taxon>
        <taxon>Lactobacillaceae</taxon>
        <taxon>Ligilactobacillus</taxon>
    </lineage>
</organism>
<name>A0A8B2Z769_9LACO</name>
<dbReference type="Gene3D" id="2.10.270.10">
    <property type="entry name" value="Cholin Binding"/>
    <property type="match status" value="1"/>
</dbReference>
<accession>A0A8B2Z769</accession>
<dbReference type="Gene3D" id="3.90.1720.10">
    <property type="entry name" value="endopeptidase domain like (from Nostoc punctiforme)"/>
    <property type="match status" value="1"/>
</dbReference>